<evidence type="ECO:0000313" key="9">
    <source>
        <dbReference type="EMBL" id="KAL0902762.1"/>
    </source>
</evidence>
<name>A0ABD0TSS4_LOXSC</name>
<evidence type="ECO:0000313" key="11">
    <source>
        <dbReference type="Proteomes" id="UP001549921"/>
    </source>
</evidence>
<dbReference type="InterPro" id="IPR004202">
    <property type="entry name" value="COX7C/Cox8"/>
</dbReference>
<evidence type="ECO:0000256" key="1">
    <source>
        <dbReference type="ARBA" id="ARBA00004434"/>
    </source>
</evidence>
<keyword evidence="6 7" id="KW-0472">Membrane</keyword>
<reference evidence="10 11" key="1">
    <citation type="submission" date="2024-06" db="EMBL/GenBank/DDBJ databases">
        <title>A chromosome-level genome assembly of beet webworm, Loxostege sticticalis.</title>
        <authorList>
            <person name="Zhang Y."/>
        </authorList>
    </citation>
    <scope>NUCLEOTIDE SEQUENCE [LARGE SCALE GENOMIC DNA]</scope>
    <source>
        <strain evidence="9">AQ026</strain>
        <strain evidence="8">AQ028</strain>
        <tissue evidence="8">Male pupae</tissue>
        <tissue evidence="9">Whole body</tissue>
    </source>
</reference>
<proteinExistence type="inferred from homology"/>
<evidence type="ECO:0000256" key="4">
    <source>
        <dbReference type="ARBA" id="ARBA00022792"/>
    </source>
</evidence>
<accession>A0ABD0TSS4</accession>
<gene>
    <name evidence="9" type="ORF">ABMA27_000567</name>
    <name evidence="8" type="ORF">ABMA28_000598</name>
</gene>
<keyword evidence="7" id="KW-1133">Transmembrane helix</keyword>
<dbReference type="AlphaFoldDB" id="A0ABD0TSS4"/>
<keyword evidence="4" id="KW-0999">Mitochondrion inner membrane</keyword>
<dbReference type="EMBL" id="JBEDNZ010000001">
    <property type="protein sequence ID" value="KAL0852406.1"/>
    <property type="molecule type" value="Genomic_DNA"/>
</dbReference>
<dbReference type="InterPro" id="IPR036636">
    <property type="entry name" value="COX7C/Cox8_sf"/>
</dbReference>
<keyword evidence="10" id="KW-1185">Reference proteome</keyword>
<comment type="subcellular location">
    <subcellularLocation>
        <location evidence="1">Mitochondrion inner membrane</location>
        <topology evidence="1">Single-pass membrane protein</topology>
    </subcellularLocation>
</comment>
<comment type="pathway">
    <text evidence="2">Energy metabolism; oxidative phosphorylation.</text>
</comment>
<evidence type="ECO:0000256" key="6">
    <source>
        <dbReference type="ARBA" id="ARBA00023136"/>
    </source>
</evidence>
<dbReference type="Gene3D" id="4.10.49.10">
    <property type="entry name" value="Cytochrome c oxidase subunit VIIc"/>
    <property type="match status" value="1"/>
</dbReference>
<comment type="caution">
    <text evidence="8">The sequence shown here is derived from an EMBL/GenBank/DDBJ whole genome shotgun (WGS) entry which is preliminary data.</text>
</comment>
<feature type="transmembrane region" description="Helical" evidence="7">
    <location>
        <begin position="57"/>
        <end position="80"/>
    </location>
</feature>
<dbReference type="Pfam" id="PF02935">
    <property type="entry name" value="COX7C"/>
    <property type="match status" value="1"/>
</dbReference>
<sequence>MSKIILPGVRALLGGTIRARRILGNVPSPMKIQKMYDHHDGPPQPFDNMPFRVTSRWLTTVIFAFFFGSGLWAPFAIVWYSMAKKTL</sequence>
<dbReference type="EMBL" id="JBEUOH010000001">
    <property type="protein sequence ID" value="KAL0902762.1"/>
    <property type="molecule type" value="Genomic_DNA"/>
</dbReference>
<protein>
    <recommendedName>
        <fullName evidence="12">Cytochrome c oxidase polypeptide VIIc</fullName>
    </recommendedName>
</protein>
<dbReference type="GO" id="GO:0005743">
    <property type="term" value="C:mitochondrial inner membrane"/>
    <property type="evidence" value="ECO:0007669"/>
    <property type="project" value="UniProtKB-SubCell"/>
</dbReference>
<dbReference type="SUPFAM" id="SSF81427">
    <property type="entry name" value="Mitochondrial cytochrome c oxidase subunit VIIc (aka VIIIa)"/>
    <property type="match status" value="1"/>
</dbReference>
<evidence type="ECO:0000313" key="8">
    <source>
        <dbReference type="EMBL" id="KAL0852406.1"/>
    </source>
</evidence>
<keyword evidence="5" id="KW-0496">Mitochondrion</keyword>
<evidence type="ECO:0000256" key="7">
    <source>
        <dbReference type="SAM" id="Phobius"/>
    </source>
</evidence>
<keyword evidence="7" id="KW-0812">Transmembrane</keyword>
<dbReference type="Proteomes" id="UP001549920">
    <property type="component" value="Unassembled WGS sequence"/>
</dbReference>
<dbReference type="Proteomes" id="UP001549921">
    <property type="component" value="Unassembled WGS sequence"/>
</dbReference>
<evidence type="ECO:0008006" key="12">
    <source>
        <dbReference type="Google" id="ProtNLM"/>
    </source>
</evidence>
<evidence type="ECO:0000256" key="3">
    <source>
        <dbReference type="ARBA" id="ARBA00010514"/>
    </source>
</evidence>
<dbReference type="GO" id="GO:0045277">
    <property type="term" value="C:respiratory chain complex IV"/>
    <property type="evidence" value="ECO:0007669"/>
    <property type="project" value="UniProtKB-ARBA"/>
</dbReference>
<evidence type="ECO:0000313" key="10">
    <source>
        <dbReference type="Proteomes" id="UP001549920"/>
    </source>
</evidence>
<evidence type="ECO:0000256" key="5">
    <source>
        <dbReference type="ARBA" id="ARBA00023128"/>
    </source>
</evidence>
<comment type="similarity">
    <text evidence="3">Belongs to the cytochrome c oxidase VIIc family.</text>
</comment>
<evidence type="ECO:0000256" key="2">
    <source>
        <dbReference type="ARBA" id="ARBA00004673"/>
    </source>
</evidence>
<organism evidence="8 11">
    <name type="scientific">Loxostege sticticalis</name>
    <name type="common">Beet webworm moth</name>
    <dbReference type="NCBI Taxonomy" id="481309"/>
    <lineage>
        <taxon>Eukaryota</taxon>
        <taxon>Metazoa</taxon>
        <taxon>Ecdysozoa</taxon>
        <taxon>Arthropoda</taxon>
        <taxon>Hexapoda</taxon>
        <taxon>Insecta</taxon>
        <taxon>Pterygota</taxon>
        <taxon>Neoptera</taxon>
        <taxon>Endopterygota</taxon>
        <taxon>Lepidoptera</taxon>
        <taxon>Glossata</taxon>
        <taxon>Ditrysia</taxon>
        <taxon>Pyraloidea</taxon>
        <taxon>Crambidae</taxon>
        <taxon>Pyraustinae</taxon>
        <taxon>Loxostege</taxon>
    </lineage>
</organism>